<organism evidence="2 5">
    <name type="scientific">Zhongshania aliphaticivorans</name>
    <dbReference type="NCBI Taxonomy" id="1470434"/>
    <lineage>
        <taxon>Bacteria</taxon>
        <taxon>Pseudomonadati</taxon>
        <taxon>Pseudomonadota</taxon>
        <taxon>Gammaproteobacteria</taxon>
        <taxon>Cellvibrionales</taxon>
        <taxon>Spongiibacteraceae</taxon>
        <taxon>Zhongshania</taxon>
    </lineage>
</organism>
<name>A0A5S9Q127_9GAMM</name>
<proteinExistence type="predicted"/>
<dbReference type="EMBL" id="CACSIM010000006">
    <property type="protein sequence ID" value="CAA0118158.1"/>
    <property type="molecule type" value="Genomic_DNA"/>
</dbReference>
<dbReference type="Pfam" id="PF05721">
    <property type="entry name" value="PhyH"/>
    <property type="match status" value="1"/>
</dbReference>
<gene>
    <name evidence="2" type="primary">ptlH</name>
    <name evidence="3" type="synonym">ptlH_1</name>
    <name evidence="4" type="synonym">ptlH_2</name>
    <name evidence="2" type="ORF">IHBHHGIJ_03205</name>
    <name evidence="3" type="ORF">KFEGEMFD_03418</name>
    <name evidence="4" type="ORF">KFEGEMFD_03950</name>
</gene>
<comment type="cofactor">
    <cofactor evidence="1">
        <name>Fe(2+)</name>
        <dbReference type="ChEBI" id="CHEBI:29033"/>
    </cofactor>
</comment>
<dbReference type="PANTHER" id="PTHR20883:SF48">
    <property type="entry name" value="ECTOINE DIOXYGENASE"/>
    <property type="match status" value="1"/>
</dbReference>
<protein>
    <submittedName>
        <fullName evidence="2">1-deoxypentalenic acid 11-beta-hydroxylase</fullName>
        <ecNumber evidence="2">1.14.11.35</ecNumber>
    </submittedName>
</protein>
<dbReference type="InterPro" id="IPR008775">
    <property type="entry name" value="Phytyl_CoA_dOase-like"/>
</dbReference>
<evidence type="ECO:0000313" key="3">
    <source>
        <dbReference type="EMBL" id="CAA0118158.1"/>
    </source>
</evidence>
<dbReference type="Gene3D" id="2.60.120.620">
    <property type="entry name" value="q2cbj1_9rhob like domain"/>
    <property type="match status" value="1"/>
</dbReference>
<dbReference type="EC" id="1.14.11.35" evidence="2"/>
<dbReference type="GO" id="GO:0005506">
    <property type="term" value="F:iron ion binding"/>
    <property type="evidence" value="ECO:0007669"/>
    <property type="project" value="UniProtKB-ARBA"/>
</dbReference>
<dbReference type="GO" id="GO:0016706">
    <property type="term" value="F:2-oxoglutarate-dependent dioxygenase activity"/>
    <property type="evidence" value="ECO:0007669"/>
    <property type="project" value="UniProtKB-ARBA"/>
</dbReference>
<evidence type="ECO:0000256" key="1">
    <source>
        <dbReference type="ARBA" id="ARBA00001954"/>
    </source>
</evidence>
<evidence type="ECO:0000313" key="6">
    <source>
        <dbReference type="Proteomes" id="UP000439591"/>
    </source>
</evidence>
<dbReference type="SUPFAM" id="SSF51197">
    <property type="entry name" value="Clavaminate synthase-like"/>
    <property type="match status" value="1"/>
</dbReference>
<dbReference type="RefSeq" id="WP_235035752.1">
    <property type="nucleotide sequence ID" value="NZ_CACSIK010000003.1"/>
</dbReference>
<dbReference type="AlphaFoldDB" id="A0A5S9Q127"/>
<dbReference type="Proteomes" id="UP000435877">
    <property type="component" value="Unassembled WGS sequence"/>
</dbReference>
<dbReference type="PANTHER" id="PTHR20883">
    <property type="entry name" value="PHYTANOYL-COA DIOXYGENASE DOMAIN CONTAINING 1"/>
    <property type="match status" value="1"/>
</dbReference>
<dbReference type="EMBL" id="CACSIK010000003">
    <property type="protein sequence ID" value="CAA0110499.1"/>
    <property type="molecule type" value="Genomic_DNA"/>
</dbReference>
<dbReference type="EMBL" id="CACSIM010000008">
    <property type="protein sequence ID" value="CAA0122161.1"/>
    <property type="molecule type" value="Genomic_DNA"/>
</dbReference>
<evidence type="ECO:0000313" key="4">
    <source>
        <dbReference type="EMBL" id="CAA0122161.1"/>
    </source>
</evidence>
<evidence type="ECO:0000313" key="5">
    <source>
        <dbReference type="Proteomes" id="UP000435877"/>
    </source>
</evidence>
<keyword evidence="2" id="KW-0560">Oxidoreductase</keyword>
<dbReference type="Proteomes" id="UP000439591">
    <property type="component" value="Unassembled WGS sequence"/>
</dbReference>
<reference evidence="5 6" key="1">
    <citation type="submission" date="2019-11" db="EMBL/GenBank/DDBJ databases">
        <authorList>
            <person name="Holert J."/>
        </authorList>
    </citation>
    <scope>NUCLEOTIDE SEQUENCE [LARGE SCALE GENOMIC DNA]</scope>
    <source>
        <strain evidence="3">BC3_2A</strain>
        <strain evidence="2">SB11_1A</strain>
    </source>
</reference>
<keyword evidence="5" id="KW-1185">Reference proteome</keyword>
<accession>A0A5S9Q127</accession>
<evidence type="ECO:0000313" key="2">
    <source>
        <dbReference type="EMBL" id="CAA0110499.1"/>
    </source>
</evidence>
<sequence>MQQRFQQWGYLYFKQVVPSDTCDAIKDGFLDALSPHIAANEAGLPELYGEPFFETDPIWDAVYPNMQSLESFQRLFHKPELQTLMTKVSGTEVFVYPMKMARIATPRKLGYETPPHQDAYSHHAGPTMAGLWVALHDVDETMGRLKLLPKSHKLGVRKVLEAQGVGGVQCEIFPEETCWHVSNVQQGDVIIFHSCTVHKAEANTADKAVRLSVDTRFCNYGAPVFISNIEPHHGWRIESLSWESIYAKWQDANQQYYWREYPALFDEMRDQNEWHKNV</sequence>